<organism evidence="2 3">
    <name type="scientific">Sphaerisporangium aureirubrum</name>
    <dbReference type="NCBI Taxonomy" id="1544736"/>
    <lineage>
        <taxon>Bacteria</taxon>
        <taxon>Bacillati</taxon>
        <taxon>Actinomycetota</taxon>
        <taxon>Actinomycetes</taxon>
        <taxon>Streptosporangiales</taxon>
        <taxon>Streptosporangiaceae</taxon>
        <taxon>Sphaerisporangium</taxon>
    </lineage>
</organism>
<name>A0ABW1NLJ8_9ACTN</name>
<dbReference type="Proteomes" id="UP001596137">
    <property type="component" value="Unassembled WGS sequence"/>
</dbReference>
<evidence type="ECO:0000256" key="1">
    <source>
        <dbReference type="SAM" id="SignalP"/>
    </source>
</evidence>
<dbReference type="RefSeq" id="WP_380756677.1">
    <property type="nucleotide sequence ID" value="NZ_JBHSRF010000036.1"/>
</dbReference>
<gene>
    <name evidence="2" type="ORF">ACFP1K_22980</name>
</gene>
<feature type="signal peptide" evidence="1">
    <location>
        <begin position="1"/>
        <end position="30"/>
    </location>
</feature>
<comment type="caution">
    <text evidence="2">The sequence shown here is derived from an EMBL/GenBank/DDBJ whole genome shotgun (WGS) entry which is preliminary data.</text>
</comment>
<keyword evidence="1" id="KW-0732">Signal</keyword>
<dbReference type="EMBL" id="JBHSRF010000036">
    <property type="protein sequence ID" value="MFC6084045.1"/>
    <property type="molecule type" value="Genomic_DNA"/>
</dbReference>
<reference evidence="3" key="1">
    <citation type="journal article" date="2019" name="Int. J. Syst. Evol. Microbiol.">
        <title>The Global Catalogue of Microorganisms (GCM) 10K type strain sequencing project: providing services to taxonomists for standard genome sequencing and annotation.</title>
        <authorList>
            <consortium name="The Broad Institute Genomics Platform"/>
            <consortium name="The Broad Institute Genome Sequencing Center for Infectious Disease"/>
            <person name="Wu L."/>
            <person name="Ma J."/>
        </authorList>
    </citation>
    <scope>NUCLEOTIDE SEQUENCE [LARGE SCALE GENOMIC DNA]</scope>
    <source>
        <strain evidence="3">JCM 30346</strain>
    </source>
</reference>
<sequence>MLAKLAASASILVVLFAAHGLGAGAVGASAAVPSADSANVDQGFSWG</sequence>
<evidence type="ECO:0000313" key="2">
    <source>
        <dbReference type="EMBL" id="MFC6084045.1"/>
    </source>
</evidence>
<keyword evidence="3" id="KW-1185">Reference proteome</keyword>
<evidence type="ECO:0000313" key="3">
    <source>
        <dbReference type="Proteomes" id="UP001596137"/>
    </source>
</evidence>
<proteinExistence type="predicted"/>
<protein>
    <submittedName>
        <fullName evidence="2">Uncharacterized protein</fullName>
    </submittedName>
</protein>
<feature type="chain" id="PRO_5046164398" evidence="1">
    <location>
        <begin position="31"/>
        <end position="47"/>
    </location>
</feature>
<accession>A0ABW1NLJ8</accession>